<evidence type="ECO:0000313" key="2">
    <source>
        <dbReference type="Proteomes" id="UP000191897"/>
    </source>
</evidence>
<reference evidence="1 2" key="1">
    <citation type="submission" date="2016-01" db="EMBL/GenBank/DDBJ databases">
        <authorList>
            <person name="Oliw E.H."/>
        </authorList>
    </citation>
    <scope>NUCLEOTIDE SEQUENCE [LARGE SCALE GENOMIC DNA]</scope>
    <source>
        <strain evidence="1 2">Kerr 14</strain>
    </source>
</reference>
<name>A0A1S7SFS5_AGRTU</name>
<accession>A0A1S7SFS5</accession>
<protein>
    <submittedName>
        <fullName evidence="1">Uncharacterized protein</fullName>
    </submittedName>
</protein>
<dbReference type="AlphaFoldDB" id="A0A1S7SFS5"/>
<dbReference type="EMBL" id="FBWC01000045">
    <property type="protein sequence ID" value="CUX68628.1"/>
    <property type="molecule type" value="Genomic_DNA"/>
</dbReference>
<proteinExistence type="predicted"/>
<gene>
    <name evidence="1" type="ORF">AGR4C_pc30046</name>
</gene>
<dbReference type="Proteomes" id="UP000191897">
    <property type="component" value="Unassembled WGS sequence"/>
</dbReference>
<sequence>MTISLEIQREELKAELRNACDPAERRQIAAELEMVQAELAAIEAEQDGRVSAEPPF</sequence>
<organism evidence="1 2">
    <name type="scientific">Agrobacterium tumefaciens str. Kerr 14</name>
    <dbReference type="NCBI Taxonomy" id="1183424"/>
    <lineage>
        <taxon>Bacteria</taxon>
        <taxon>Pseudomonadati</taxon>
        <taxon>Pseudomonadota</taxon>
        <taxon>Alphaproteobacteria</taxon>
        <taxon>Hyphomicrobiales</taxon>
        <taxon>Rhizobiaceae</taxon>
        <taxon>Rhizobium/Agrobacterium group</taxon>
        <taxon>Agrobacterium</taxon>
        <taxon>Agrobacterium tumefaciens complex</taxon>
    </lineage>
</organism>
<dbReference type="RefSeq" id="WP_162996216.1">
    <property type="nucleotide sequence ID" value="NZ_LT009734.1"/>
</dbReference>
<evidence type="ECO:0000313" key="1">
    <source>
        <dbReference type="EMBL" id="CUX68628.1"/>
    </source>
</evidence>